<accession>A0A0A8YHY6</accession>
<name>A0A0A8YHY6_ARUDO</name>
<feature type="chain" id="PRO_5002043366" evidence="1">
    <location>
        <begin position="19"/>
        <end position="46"/>
    </location>
</feature>
<proteinExistence type="predicted"/>
<dbReference type="EMBL" id="GBRH01275463">
    <property type="protein sequence ID" value="JAD22432.1"/>
    <property type="molecule type" value="Transcribed_RNA"/>
</dbReference>
<feature type="signal peptide" evidence="1">
    <location>
        <begin position="1"/>
        <end position="18"/>
    </location>
</feature>
<protein>
    <submittedName>
        <fullName evidence="2">Uncharacterized protein</fullName>
    </submittedName>
</protein>
<dbReference type="AlphaFoldDB" id="A0A0A8YHY6"/>
<evidence type="ECO:0000256" key="1">
    <source>
        <dbReference type="SAM" id="SignalP"/>
    </source>
</evidence>
<evidence type="ECO:0000313" key="2">
    <source>
        <dbReference type="EMBL" id="JAD22432.1"/>
    </source>
</evidence>
<sequence length="46" mass="5302">MSLHVDDNLFWWISSLLALAFLKSRPSNEANTLLVREVLHLHCCHA</sequence>
<reference evidence="2" key="2">
    <citation type="journal article" date="2015" name="Data Brief">
        <title>Shoot transcriptome of the giant reed, Arundo donax.</title>
        <authorList>
            <person name="Barrero R.A."/>
            <person name="Guerrero F.D."/>
            <person name="Moolhuijzen P."/>
            <person name="Goolsby J.A."/>
            <person name="Tidwell J."/>
            <person name="Bellgard S.E."/>
            <person name="Bellgard M.I."/>
        </authorList>
    </citation>
    <scope>NUCLEOTIDE SEQUENCE</scope>
    <source>
        <tissue evidence="2">Shoot tissue taken approximately 20 cm above the soil surface</tissue>
    </source>
</reference>
<keyword evidence="1" id="KW-0732">Signal</keyword>
<reference evidence="2" key="1">
    <citation type="submission" date="2014-09" db="EMBL/GenBank/DDBJ databases">
        <authorList>
            <person name="Magalhaes I.L.F."/>
            <person name="Oliveira U."/>
            <person name="Santos F.R."/>
            <person name="Vidigal T.H.D.A."/>
            <person name="Brescovit A.D."/>
            <person name="Santos A.J."/>
        </authorList>
    </citation>
    <scope>NUCLEOTIDE SEQUENCE</scope>
    <source>
        <tissue evidence="2">Shoot tissue taken approximately 20 cm above the soil surface</tissue>
    </source>
</reference>
<organism evidence="2">
    <name type="scientific">Arundo donax</name>
    <name type="common">Giant reed</name>
    <name type="synonym">Donax arundinaceus</name>
    <dbReference type="NCBI Taxonomy" id="35708"/>
    <lineage>
        <taxon>Eukaryota</taxon>
        <taxon>Viridiplantae</taxon>
        <taxon>Streptophyta</taxon>
        <taxon>Embryophyta</taxon>
        <taxon>Tracheophyta</taxon>
        <taxon>Spermatophyta</taxon>
        <taxon>Magnoliopsida</taxon>
        <taxon>Liliopsida</taxon>
        <taxon>Poales</taxon>
        <taxon>Poaceae</taxon>
        <taxon>PACMAD clade</taxon>
        <taxon>Arundinoideae</taxon>
        <taxon>Arundineae</taxon>
        <taxon>Arundo</taxon>
    </lineage>
</organism>